<dbReference type="SUPFAM" id="SSF109604">
    <property type="entry name" value="HD-domain/PDEase-like"/>
    <property type="match status" value="1"/>
</dbReference>
<protein>
    <submittedName>
        <fullName evidence="1">Guanosine-3',5'-bis(Diphosphate) 3'-pyrophosphohydrolase</fullName>
    </submittedName>
</protein>
<reference evidence="1 2" key="1">
    <citation type="submission" date="2019-09" db="EMBL/GenBank/DDBJ databases">
        <title>Non-baumannii Acinetobacter spp. carrying blaNDM-1 isolated in China.</title>
        <authorList>
            <person name="Cui C."/>
            <person name="Chen C."/>
            <person name="Sun J."/>
            <person name="Liu Y."/>
        </authorList>
    </citation>
    <scope>NUCLEOTIDE SEQUENCE [LARGE SCALE GENOMIC DNA]</scope>
    <source>
        <strain evidence="1 2">B18</strain>
        <plasmid evidence="2">pb18-1</plasmid>
    </source>
</reference>
<dbReference type="EMBL" id="CP044456">
    <property type="protein sequence ID" value="QIC71891.1"/>
    <property type="molecule type" value="Genomic_DNA"/>
</dbReference>
<evidence type="ECO:0000313" key="2">
    <source>
        <dbReference type="Proteomes" id="UP000503440"/>
    </source>
</evidence>
<evidence type="ECO:0000313" key="1">
    <source>
        <dbReference type="EMBL" id="QIC71891.1"/>
    </source>
</evidence>
<accession>A0A6C0Y6L6</accession>
<keyword evidence="1" id="KW-0614">Plasmid</keyword>
<name>A0A6C0Y6L6_9GAMM</name>
<dbReference type="RefSeq" id="WP_163146550.1">
    <property type="nucleotide sequence ID" value="NZ_CP044456.1"/>
</dbReference>
<dbReference type="Proteomes" id="UP000503440">
    <property type="component" value="Plasmid pB18-1"/>
</dbReference>
<dbReference type="GO" id="GO:0016787">
    <property type="term" value="F:hydrolase activity"/>
    <property type="evidence" value="ECO:0007669"/>
    <property type="project" value="UniProtKB-KW"/>
</dbReference>
<geneLocation type="plasmid" evidence="2">
    <name>pb18-1</name>
</geneLocation>
<sequence>MATAKLAEQLAIERHYGQFDKAGEPYIKHPERVANAVNTPEEKMAAWMHDLIEDTDTTADELLKLGFPVTVVDAILSLTKRPGESRVSAAHRTAANRIGVAVKLADVADNMNLDRLPQVTEKDLARLEEYKQVKLILEDAKVNRWNNFQ</sequence>
<keyword evidence="1" id="KW-0378">Hydrolase</keyword>
<dbReference type="Gene3D" id="1.10.3210.10">
    <property type="entry name" value="Hypothetical protein af1432"/>
    <property type="match status" value="1"/>
</dbReference>
<dbReference type="AlphaFoldDB" id="A0A6C0Y6L6"/>
<proteinExistence type="predicted"/>
<organism evidence="1 2">
    <name type="scientific">Acinetobacter indicus</name>
    <dbReference type="NCBI Taxonomy" id="756892"/>
    <lineage>
        <taxon>Bacteria</taxon>
        <taxon>Pseudomonadati</taxon>
        <taxon>Pseudomonadota</taxon>
        <taxon>Gammaproteobacteria</taxon>
        <taxon>Moraxellales</taxon>
        <taxon>Moraxellaceae</taxon>
        <taxon>Acinetobacter</taxon>
    </lineage>
</organism>
<gene>
    <name evidence="1" type="ORF">FSC09_15995</name>
</gene>